<dbReference type="Gene3D" id="1.20.120.450">
    <property type="entry name" value="dinb family like domain"/>
    <property type="match status" value="1"/>
</dbReference>
<dbReference type="Pfam" id="PF12867">
    <property type="entry name" value="DinB_2"/>
    <property type="match status" value="1"/>
</dbReference>
<dbReference type="EMBL" id="OKRB01000080">
    <property type="protein sequence ID" value="SPE19461.1"/>
    <property type="molecule type" value="Genomic_DNA"/>
</dbReference>
<gene>
    <name evidence="2" type="ORF">SBA5_240044</name>
</gene>
<proteinExistence type="predicted"/>
<name>A0A2N9L899_9BACT</name>
<reference evidence="3" key="1">
    <citation type="submission" date="2018-02" db="EMBL/GenBank/DDBJ databases">
        <authorList>
            <person name="Hausmann B."/>
        </authorList>
    </citation>
    <scope>NUCLEOTIDE SEQUENCE [LARGE SCALE GENOMIC DNA]</scope>
    <source>
        <strain evidence="3">Peat soil MAG SbA5</strain>
    </source>
</reference>
<dbReference type="AlphaFoldDB" id="A0A2N9L899"/>
<sequence length="194" mass="21999">MGHPARERGSEKTMEQKLEHTIALLARTPATLDALLRDLPEAWTLSNEGGSTWSPCVVVAHLIQGEHQDWLPRARMILDSGETRELVPFEREGHVRYGQGKTLAQLLDEFALLRRDNLDELRELNLTTEDMKRRGRHPSFGSVTLSELLATWAAHDLTHLHQISRIMAYQYREAVGPWTRFLGVMQCAGHSEAA</sequence>
<organism evidence="2 3">
    <name type="scientific">Candidatus Sulfuritelmatomonas gaucii</name>
    <dbReference type="NCBI Taxonomy" id="2043161"/>
    <lineage>
        <taxon>Bacteria</taxon>
        <taxon>Pseudomonadati</taxon>
        <taxon>Acidobacteriota</taxon>
        <taxon>Terriglobia</taxon>
        <taxon>Terriglobales</taxon>
        <taxon>Acidobacteriaceae</taxon>
        <taxon>Candidatus Sulfuritelmatomonas</taxon>
    </lineage>
</organism>
<dbReference type="InterPro" id="IPR034660">
    <property type="entry name" value="DinB/YfiT-like"/>
</dbReference>
<dbReference type="SUPFAM" id="SSF109854">
    <property type="entry name" value="DinB/YfiT-like putative metalloenzymes"/>
    <property type="match status" value="1"/>
</dbReference>
<dbReference type="InterPro" id="IPR024775">
    <property type="entry name" value="DinB-like"/>
</dbReference>
<accession>A0A2N9L899</accession>
<evidence type="ECO:0000313" key="3">
    <source>
        <dbReference type="Proteomes" id="UP000239735"/>
    </source>
</evidence>
<protein>
    <recommendedName>
        <fullName evidence="1">DinB-like domain-containing protein</fullName>
    </recommendedName>
</protein>
<feature type="domain" description="DinB-like" evidence="1">
    <location>
        <begin position="25"/>
        <end position="163"/>
    </location>
</feature>
<evidence type="ECO:0000313" key="2">
    <source>
        <dbReference type="EMBL" id="SPE19461.1"/>
    </source>
</evidence>
<dbReference type="Proteomes" id="UP000239735">
    <property type="component" value="Unassembled WGS sequence"/>
</dbReference>
<evidence type="ECO:0000259" key="1">
    <source>
        <dbReference type="Pfam" id="PF12867"/>
    </source>
</evidence>